<dbReference type="EMBL" id="UYRU01067884">
    <property type="protein sequence ID" value="VDN17124.1"/>
    <property type="molecule type" value="Genomic_DNA"/>
</dbReference>
<organism evidence="1 2">
    <name type="scientific">Dibothriocephalus latus</name>
    <name type="common">Fish tapeworm</name>
    <name type="synonym">Diphyllobothrium latum</name>
    <dbReference type="NCBI Taxonomy" id="60516"/>
    <lineage>
        <taxon>Eukaryota</taxon>
        <taxon>Metazoa</taxon>
        <taxon>Spiralia</taxon>
        <taxon>Lophotrochozoa</taxon>
        <taxon>Platyhelminthes</taxon>
        <taxon>Cestoda</taxon>
        <taxon>Eucestoda</taxon>
        <taxon>Diphyllobothriidea</taxon>
        <taxon>Diphyllobothriidae</taxon>
        <taxon>Dibothriocephalus</taxon>
    </lineage>
</organism>
<evidence type="ECO:0000313" key="2">
    <source>
        <dbReference type="Proteomes" id="UP000281553"/>
    </source>
</evidence>
<dbReference type="Proteomes" id="UP000281553">
    <property type="component" value="Unassembled WGS sequence"/>
</dbReference>
<evidence type="ECO:0008006" key="3">
    <source>
        <dbReference type="Google" id="ProtNLM"/>
    </source>
</evidence>
<reference evidence="1 2" key="1">
    <citation type="submission" date="2018-11" db="EMBL/GenBank/DDBJ databases">
        <authorList>
            <consortium name="Pathogen Informatics"/>
        </authorList>
    </citation>
    <scope>NUCLEOTIDE SEQUENCE [LARGE SCALE GENOMIC DNA]</scope>
</reference>
<accession>A0A3P7LJV2</accession>
<gene>
    <name evidence="1" type="ORF">DILT_LOCUS12845</name>
</gene>
<protein>
    <recommendedName>
        <fullName evidence="3">Cadherin domain-containing protein</fullName>
    </recommendedName>
</protein>
<dbReference type="AlphaFoldDB" id="A0A3P7LJV2"/>
<proteinExistence type="predicted"/>
<dbReference type="OrthoDB" id="10529811at2759"/>
<keyword evidence="2" id="KW-1185">Reference proteome</keyword>
<name>A0A3P7LJV2_DIBLA</name>
<sequence>MIFQWHVRLTPPSLVGERSAIANGNHSSRSVLGVLVEVTSQINDDIKFTQDNYKFFAVTYSPIGSIVGKVTILNAHQNTDPEGLGRCGYSIRSGDMVPFTVDSQGRLHC</sequence>
<evidence type="ECO:0000313" key="1">
    <source>
        <dbReference type="EMBL" id="VDN17124.1"/>
    </source>
</evidence>